<dbReference type="InterPro" id="IPR020916">
    <property type="entry name" value="Gln_gamma-glutamylTfrase_bac"/>
</dbReference>
<comment type="caution">
    <text evidence="4">The sequence shown here is derived from an EMBL/GenBank/DDBJ whole genome shotgun (WGS) entry which is preliminary data.</text>
</comment>
<evidence type="ECO:0000313" key="5">
    <source>
        <dbReference type="Proteomes" id="UP000036834"/>
    </source>
</evidence>
<dbReference type="AlphaFoldDB" id="A0A0K9Z0K0"/>
<dbReference type="Proteomes" id="UP000036834">
    <property type="component" value="Unassembled WGS sequence"/>
</dbReference>
<proteinExistence type="inferred from homology"/>
<dbReference type="EMBL" id="BJON01000006">
    <property type="protein sequence ID" value="GED67854.1"/>
    <property type="molecule type" value="Genomic_DNA"/>
</dbReference>
<evidence type="ECO:0000256" key="1">
    <source>
        <dbReference type="ARBA" id="ARBA00022679"/>
    </source>
</evidence>
<reference evidence="5" key="1">
    <citation type="submission" date="2015-07" db="EMBL/GenBank/DDBJ databases">
        <title>Genome sequencing project for genomic taxonomy and phylogenomics of Bacillus-like bacteria.</title>
        <authorList>
            <person name="Liu B."/>
            <person name="Wang J."/>
            <person name="Zhu Y."/>
            <person name="Liu G."/>
            <person name="Chen Q."/>
            <person name="Chen Z."/>
            <person name="Lan J."/>
            <person name="Che J."/>
            <person name="Ge C."/>
            <person name="Shi H."/>
            <person name="Pan Z."/>
            <person name="Liu X."/>
        </authorList>
    </citation>
    <scope>NUCLEOTIDE SEQUENCE [LARGE SCALE GENOMIC DNA]</scope>
    <source>
        <strain evidence="5">DSM 9887</strain>
    </source>
</reference>
<accession>A0A0K9Z0K0</accession>
<evidence type="ECO:0000256" key="2">
    <source>
        <dbReference type="ARBA" id="ARBA00022969"/>
    </source>
</evidence>
<dbReference type="Proteomes" id="UP000319578">
    <property type="component" value="Unassembled WGS sequence"/>
</dbReference>
<keyword evidence="6" id="KW-1185">Reference proteome</keyword>
<reference evidence="3 6" key="3">
    <citation type="submission" date="2019-06" db="EMBL/GenBank/DDBJ databases">
        <title>Whole genome shotgun sequence of Brevibacillus reuszeri NBRC 15719.</title>
        <authorList>
            <person name="Hosoyama A."/>
            <person name="Uohara A."/>
            <person name="Ohji S."/>
            <person name="Ichikawa N."/>
        </authorList>
    </citation>
    <scope>NUCLEOTIDE SEQUENCE [LARGE SCALE GENOMIC DNA]</scope>
    <source>
        <strain evidence="3 6">NBRC 15719</strain>
    </source>
</reference>
<dbReference type="PATRIC" id="fig|54915.3.peg.5599"/>
<evidence type="ECO:0000313" key="3">
    <source>
        <dbReference type="EMBL" id="GED67854.1"/>
    </source>
</evidence>
<dbReference type="NCBIfam" id="NF002869">
    <property type="entry name" value="PRK03187.1"/>
    <property type="match status" value="1"/>
</dbReference>
<gene>
    <name evidence="3" type="primary">tgl</name>
    <name evidence="4" type="ORF">ADS79_02200</name>
    <name evidence="3" type="ORF">BRE01_15560</name>
</gene>
<keyword evidence="1 4" id="KW-0808">Transferase</keyword>
<name>A0A0K9Z0K0_9BACL</name>
<dbReference type="OrthoDB" id="1845399at2"/>
<dbReference type="GO" id="GO:0003810">
    <property type="term" value="F:protein-glutamine gamma-glutamyltransferase activity"/>
    <property type="evidence" value="ECO:0007669"/>
    <property type="project" value="InterPro"/>
</dbReference>
<evidence type="ECO:0000313" key="4">
    <source>
        <dbReference type="EMBL" id="KNB74518.1"/>
    </source>
</evidence>
<dbReference type="GO" id="GO:0030435">
    <property type="term" value="P:sporulation resulting in formation of a cellular spore"/>
    <property type="evidence" value="ECO:0007669"/>
    <property type="project" value="UniProtKB-KW"/>
</dbReference>
<evidence type="ECO:0000313" key="6">
    <source>
        <dbReference type="Proteomes" id="UP000319578"/>
    </source>
</evidence>
<dbReference type="Pfam" id="PF20085">
    <property type="entry name" value="TGL"/>
    <property type="match status" value="1"/>
</dbReference>
<protein>
    <submittedName>
        <fullName evidence="4">Protein-glutamine gamma-glutamyltransferase</fullName>
    </submittedName>
</protein>
<dbReference type="EMBL" id="LGIQ01000002">
    <property type="protein sequence ID" value="KNB74518.1"/>
    <property type="molecule type" value="Genomic_DNA"/>
</dbReference>
<dbReference type="HAMAP" id="MF_00727">
    <property type="entry name" value="Tgl"/>
    <property type="match status" value="1"/>
</dbReference>
<reference evidence="4" key="2">
    <citation type="submission" date="2015-07" db="EMBL/GenBank/DDBJ databases">
        <title>MeaNS - Measles Nucleotide Surveillance Program.</title>
        <authorList>
            <person name="Tran T."/>
            <person name="Druce J."/>
        </authorList>
    </citation>
    <scope>NUCLEOTIDE SEQUENCE</scope>
    <source>
        <strain evidence="4">DSM 9887</strain>
    </source>
</reference>
<keyword evidence="2" id="KW-0749">Sporulation</keyword>
<dbReference type="STRING" id="54915.ADS79_02200"/>
<organism evidence="4 5">
    <name type="scientific">Brevibacillus reuszeri</name>
    <dbReference type="NCBI Taxonomy" id="54915"/>
    <lineage>
        <taxon>Bacteria</taxon>
        <taxon>Bacillati</taxon>
        <taxon>Bacillota</taxon>
        <taxon>Bacilli</taxon>
        <taxon>Bacillales</taxon>
        <taxon>Paenibacillaceae</taxon>
        <taxon>Brevibacillus</taxon>
    </lineage>
</organism>
<sequence>MILIAGRQVDPFALTAGWGLNAVQRETVRIMAGSQEVFEYPSAELLQFELKMRDHLVRSALALNASGMAFSTFENSRCNERYWIRTELGGFRLRPGVPPSQGIINIFQEGRKYATECATAMVIILYHAVLQSIRLPDFERMFADILLYDWRYDQDLDLQTVRTNTFLPGDILYFANPDYDPDSPQWQGENVVDLGRGLYYGHGAGIRTADSLINFLNEERRMGAMRSAYLVHQATRPGFAYLFNYNNGQPGVGISQQSLNPGEPITVQIGSRSWEW</sequence>
<dbReference type="RefSeq" id="WP_049736765.1">
    <property type="nucleotide sequence ID" value="NZ_BJON01000006.1"/>
</dbReference>